<organism evidence="1 2">
    <name type="scientific">Geovibrio thiophilus</name>
    <dbReference type="NCBI Taxonomy" id="139438"/>
    <lineage>
        <taxon>Bacteria</taxon>
        <taxon>Pseudomonadati</taxon>
        <taxon>Deferribacterota</taxon>
        <taxon>Deferribacteres</taxon>
        <taxon>Deferribacterales</taxon>
        <taxon>Geovibrionaceae</taxon>
        <taxon>Geovibrio</taxon>
    </lineage>
</organism>
<evidence type="ECO:0008006" key="3">
    <source>
        <dbReference type="Google" id="ProtNLM"/>
    </source>
</evidence>
<dbReference type="KEGG" id="gtl:EP073_10525"/>
<name>A0A410K0H5_9BACT</name>
<protein>
    <recommendedName>
        <fullName evidence="3">Alpha/beta hydrolase</fullName>
    </recommendedName>
</protein>
<dbReference type="OrthoDB" id="332706at2"/>
<dbReference type="Proteomes" id="UP000287502">
    <property type="component" value="Chromosome"/>
</dbReference>
<dbReference type="Gene3D" id="3.40.50.1820">
    <property type="entry name" value="alpha/beta hydrolase"/>
    <property type="match status" value="1"/>
</dbReference>
<dbReference type="InterPro" id="IPR029058">
    <property type="entry name" value="AB_hydrolase_fold"/>
</dbReference>
<proteinExistence type="predicted"/>
<dbReference type="EMBL" id="CP035108">
    <property type="protein sequence ID" value="QAR33825.1"/>
    <property type="molecule type" value="Genomic_DNA"/>
</dbReference>
<evidence type="ECO:0000313" key="1">
    <source>
        <dbReference type="EMBL" id="QAR33825.1"/>
    </source>
</evidence>
<evidence type="ECO:0000313" key="2">
    <source>
        <dbReference type="Proteomes" id="UP000287502"/>
    </source>
</evidence>
<keyword evidence="2" id="KW-1185">Reference proteome</keyword>
<dbReference type="SUPFAM" id="SSF53474">
    <property type="entry name" value="alpha/beta-Hydrolases"/>
    <property type="match status" value="1"/>
</dbReference>
<dbReference type="RefSeq" id="WP_128467110.1">
    <property type="nucleotide sequence ID" value="NZ_CP035108.1"/>
</dbReference>
<reference evidence="1 2" key="1">
    <citation type="submission" date="2019-01" db="EMBL/GenBank/DDBJ databases">
        <title>Geovibrio thiophilus DSM 11263, complete genome.</title>
        <authorList>
            <person name="Spring S."/>
            <person name="Bunk B."/>
            <person name="Sproer C."/>
        </authorList>
    </citation>
    <scope>NUCLEOTIDE SEQUENCE [LARGE SCALE GENOMIC DNA]</scope>
    <source>
        <strain evidence="1 2">DSM 11263</strain>
    </source>
</reference>
<dbReference type="PANTHER" id="PTHR35560:SF3">
    <property type="entry name" value="PEPTIDASE S9 PROLYL OLIGOPEPTIDASE CATALYTIC DOMAIN-CONTAINING PROTEIN"/>
    <property type="match status" value="1"/>
</dbReference>
<dbReference type="PANTHER" id="PTHR35560">
    <property type="entry name" value="BLL0132 PROTEIN"/>
    <property type="match status" value="1"/>
</dbReference>
<sequence>MFSGNFSSAAFLRLFLFAVFVLFTASGCGEMKKLYSGNIPIAGERFVFKADNIEVSIPYEGDIKAENAEALLIMIHDDSLNPVSFMSKGLYAADVAGGGKTAVIAPQFLERRVAGREKGMLFWDRRWRGGGYSLSSGLNKGYPSVSSFAVLERIINDVYRRNKGSLKKVIIAGHGGGAQFVIQFAAMNSTESRLAPRGVEFTYVAANPSSYLYLNKERFRDENGRITPLSQSQITGCFSYNSYKYGLDSIYGYGSSMQSPDIKNNLLHRHMVFVVGRQNVGRSLSLDNSCGAELQGKNRIERALLYKHHLEKINGGACLSHTWLILDRTGHNPDAVFSNHDVIHAMFADN</sequence>
<dbReference type="AlphaFoldDB" id="A0A410K0H5"/>
<accession>A0A410K0H5</accession>
<gene>
    <name evidence="1" type="ORF">EP073_10525</name>
</gene>